<keyword evidence="3" id="KW-0576">Peroxisome</keyword>
<dbReference type="EMBL" id="LNIX01000019">
    <property type="protein sequence ID" value="OXA44444.1"/>
    <property type="molecule type" value="Genomic_DNA"/>
</dbReference>
<dbReference type="GO" id="GO:0005777">
    <property type="term" value="C:peroxisome"/>
    <property type="evidence" value="ECO:0007669"/>
    <property type="project" value="UniProtKB-SubCell"/>
</dbReference>
<evidence type="ECO:0000259" key="5">
    <source>
        <dbReference type="PROSITE" id="PS51387"/>
    </source>
</evidence>
<dbReference type="InterPro" id="IPR010031">
    <property type="entry name" value="FAD_lactone_oxidase-like"/>
</dbReference>
<evidence type="ECO:0000256" key="1">
    <source>
        <dbReference type="ARBA" id="ARBA00004275"/>
    </source>
</evidence>
<proteinExistence type="predicted"/>
<dbReference type="OrthoDB" id="415825at2759"/>
<dbReference type="InterPro" id="IPR016169">
    <property type="entry name" value="FAD-bd_PCMH_sub2"/>
</dbReference>
<comment type="caution">
    <text evidence="6">The sequence shown here is derived from an EMBL/GenBank/DDBJ whole genome shotgun (WGS) entry which is preliminary data.</text>
</comment>
<dbReference type="GO" id="GO:0016020">
    <property type="term" value="C:membrane"/>
    <property type="evidence" value="ECO:0007669"/>
    <property type="project" value="InterPro"/>
</dbReference>
<dbReference type="GO" id="GO:0003885">
    <property type="term" value="F:D-arabinono-1,4-lactone oxidase activity"/>
    <property type="evidence" value="ECO:0007669"/>
    <property type="project" value="InterPro"/>
</dbReference>
<dbReference type="SUPFAM" id="SSF56176">
    <property type="entry name" value="FAD-binding/transporter-associated domain-like"/>
    <property type="match status" value="1"/>
</dbReference>
<dbReference type="InterPro" id="IPR016166">
    <property type="entry name" value="FAD-bd_PCMH"/>
</dbReference>
<dbReference type="Gene3D" id="3.30.70.2520">
    <property type="match status" value="1"/>
</dbReference>
<dbReference type="Pfam" id="PF01565">
    <property type="entry name" value="FAD_binding_4"/>
    <property type="match status" value="1"/>
</dbReference>
<keyword evidence="7" id="KW-1185">Reference proteome</keyword>
<dbReference type="InterPro" id="IPR006094">
    <property type="entry name" value="Oxid_FAD_bind_N"/>
</dbReference>
<evidence type="ECO:0000313" key="7">
    <source>
        <dbReference type="Proteomes" id="UP000198287"/>
    </source>
</evidence>
<dbReference type="GO" id="GO:0071949">
    <property type="term" value="F:FAD binding"/>
    <property type="evidence" value="ECO:0007669"/>
    <property type="project" value="InterPro"/>
</dbReference>
<organism evidence="6 7">
    <name type="scientific">Folsomia candida</name>
    <name type="common">Springtail</name>
    <dbReference type="NCBI Taxonomy" id="158441"/>
    <lineage>
        <taxon>Eukaryota</taxon>
        <taxon>Metazoa</taxon>
        <taxon>Ecdysozoa</taxon>
        <taxon>Arthropoda</taxon>
        <taxon>Hexapoda</taxon>
        <taxon>Collembola</taxon>
        <taxon>Entomobryomorpha</taxon>
        <taxon>Isotomoidea</taxon>
        <taxon>Isotomidae</taxon>
        <taxon>Proisotominae</taxon>
        <taxon>Folsomia</taxon>
    </lineage>
</organism>
<evidence type="ECO:0000256" key="4">
    <source>
        <dbReference type="SAM" id="SignalP"/>
    </source>
</evidence>
<keyword evidence="4" id="KW-0732">Signal</keyword>
<feature type="domain" description="FAD-binding PCMH-type" evidence="5">
    <location>
        <begin position="37"/>
        <end position="204"/>
    </location>
</feature>
<dbReference type="PANTHER" id="PTHR43762">
    <property type="entry name" value="L-GULONOLACTONE OXIDASE"/>
    <property type="match status" value="1"/>
</dbReference>
<comment type="subcellular location">
    <subcellularLocation>
        <location evidence="1">Peroxisome</location>
    </subcellularLocation>
</comment>
<dbReference type="InterPro" id="IPR007173">
    <property type="entry name" value="ALO_C"/>
</dbReference>
<dbReference type="AlphaFoldDB" id="A0A226DHW8"/>
<sequence length="556" mass="60439">MSYPRNFINPLSLQICFLLLASFSNGQNPYQSYQTSIYCNASSPIEHPTSIEEVQAIVNLAISTNQTVKAIGSRHSISDVICTEGIPMNLENIKYTVLNSDGTVKVGAGAKVKDVLDFLQSHNLSLIHVPAFGGITVGGAIGTGAHGSSLLHPTSLSDQVVGLTIVDGQGNVQIINSANDLAGFQVHLGLLGIVVDVTLTTVPLFKMTIRNTLHPETILTDGTALIWAQSRDWFEMWWFPSSSSVVVSVGDYVDVSTPGEHYTNMLPNVNLLEVIAGRTAYELLQATRNTSGLLAMEEATRLSMYEVPGAKPPLYTGDGVKLENPATGFAHQLMSNRCESCPWDYGAVALNPEESSLAFNLYDLPRVVNTVRGILSQEGAENTLFTMIGMFIRFSRASPALMAISSGRPTVTFEWTTPMRTDPFNTPKAGIAGFQAIAQAMVTEHSGRPHWGKNGPYFFNPDILEEVHPNRNSFIGLMAKYDPNGVFHNKFAKRLLATSAEMNVHPSVTHCALQEYCICSKDDDCGNNQICKALNGYMACHDAPTNSKKDSNLTIL</sequence>
<keyword evidence="2" id="KW-0560">Oxidoreductase</keyword>
<dbReference type="Gene3D" id="3.30.465.10">
    <property type="match status" value="1"/>
</dbReference>
<dbReference type="Gene3D" id="3.30.43.10">
    <property type="entry name" value="Uridine Diphospho-n-acetylenolpyruvylglucosamine Reductase, domain 2"/>
    <property type="match status" value="1"/>
</dbReference>
<name>A0A226DHW8_FOLCA</name>
<feature type="signal peptide" evidence="4">
    <location>
        <begin position="1"/>
        <end position="26"/>
    </location>
</feature>
<feature type="chain" id="PRO_5013030947" evidence="4">
    <location>
        <begin position="27"/>
        <end position="556"/>
    </location>
</feature>
<reference evidence="6 7" key="1">
    <citation type="submission" date="2015-12" db="EMBL/GenBank/DDBJ databases">
        <title>The genome of Folsomia candida.</title>
        <authorList>
            <person name="Faddeeva A."/>
            <person name="Derks M.F."/>
            <person name="Anvar Y."/>
            <person name="Smit S."/>
            <person name="Van Straalen N."/>
            <person name="Roelofs D."/>
        </authorList>
    </citation>
    <scope>NUCLEOTIDE SEQUENCE [LARGE SCALE GENOMIC DNA]</scope>
    <source>
        <strain evidence="6 7">VU population</strain>
        <tissue evidence="6">Whole body</tissue>
    </source>
</reference>
<dbReference type="InterPro" id="IPR016167">
    <property type="entry name" value="FAD-bd_PCMH_sub1"/>
</dbReference>
<accession>A0A226DHW8</accession>
<dbReference type="Pfam" id="PF04030">
    <property type="entry name" value="ALO"/>
    <property type="match status" value="1"/>
</dbReference>
<gene>
    <name evidence="6" type="ORF">Fcan01_20488</name>
</gene>
<evidence type="ECO:0000313" key="6">
    <source>
        <dbReference type="EMBL" id="OXA44444.1"/>
    </source>
</evidence>
<protein>
    <submittedName>
        <fullName evidence="6">Putative L-gulonolactone oxidase 6</fullName>
    </submittedName>
</protein>
<dbReference type="PANTHER" id="PTHR43762:SF1">
    <property type="entry name" value="D-ARABINONO-1,4-LACTONE OXIDASE"/>
    <property type="match status" value="1"/>
</dbReference>
<dbReference type="STRING" id="158441.A0A226DHW8"/>
<dbReference type="PIRSF" id="PIRSF000136">
    <property type="entry name" value="LGO_GLO"/>
    <property type="match status" value="1"/>
</dbReference>
<dbReference type="Gene3D" id="1.10.45.10">
    <property type="entry name" value="Vanillyl-alcohol Oxidase, Chain A, domain 4"/>
    <property type="match status" value="1"/>
</dbReference>
<dbReference type="PROSITE" id="PS51387">
    <property type="entry name" value="FAD_PCMH"/>
    <property type="match status" value="1"/>
</dbReference>
<dbReference type="InterPro" id="IPR036318">
    <property type="entry name" value="FAD-bd_PCMH-like_sf"/>
</dbReference>
<dbReference type="InterPro" id="IPR016171">
    <property type="entry name" value="Vanillyl_alc_oxidase_C-sub2"/>
</dbReference>
<evidence type="ECO:0000256" key="3">
    <source>
        <dbReference type="ARBA" id="ARBA00023140"/>
    </source>
</evidence>
<dbReference type="Proteomes" id="UP000198287">
    <property type="component" value="Unassembled WGS sequence"/>
</dbReference>
<evidence type="ECO:0000256" key="2">
    <source>
        <dbReference type="ARBA" id="ARBA00023002"/>
    </source>
</evidence>